<dbReference type="GO" id="GO:0000287">
    <property type="term" value="F:magnesium ion binding"/>
    <property type="evidence" value="ECO:0007669"/>
    <property type="project" value="UniProtKB-UniRule"/>
</dbReference>
<name>A0A9D1T0M0_9FIRM</name>
<dbReference type="GO" id="GO:0003677">
    <property type="term" value="F:DNA binding"/>
    <property type="evidence" value="ECO:0007669"/>
    <property type="project" value="UniProtKB-KW"/>
</dbReference>
<dbReference type="InterPro" id="IPR002176">
    <property type="entry name" value="X-over_junc_endoDNase_RuvC"/>
</dbReference>
<comment type="subunit">
    <text evidence="13">Homodimer which binds Holliday junction (HJ) DNA. The HJ becomes 2-fold symmetrical on binding to RuvC with unstacked arms; it has a different conformation from HJ DNA in complex with RuvA. In the full resolvosome a probable DNA-RuvA(4)-RuvB(12)-RuvC(2) complex forms which resolves the HJ.</text>
</comment>
<dbReference type="GO" id="GO:0008821">
    <property type="term" value="F:crossover junction DNA endonuclease activity"/>
    <property type="evidence" value="ECO:0007669"/>
    <property type="project" value="UniProtKB-UniRule"/>
</dbReference>
<comment type="similarity">
    <text evidence="1 13">Belongs to the RuvC family.</text>
</comment>
<dbReference type="Proteomes" id="UP000886743">
    <property type="component" value="Unassembled WGS sequence"/>
</dbReference>
<comment type="subcellular location">
    <subcellularLocation>
        <location evidence="13">Cytoplasm</location>
    </subcellularLocation>
</comment>
<evidence type="ECO:0000256" key="5">
    <source>
        <dbReference type="ARBA" id="ARBA00022759"/>
    </source>
</evidence>
<dbReference type="InterPro" id="IPR036397">
    <property type="entry name" value="RNaseH_sf"/>
</dbReference>
<sequence>MVILGIDPGIAIVGWGVVDFTGNKFKTIAYGAVTTPAHTPLTRRLQSIYRDLDEIIGKYKPEAVAVEELFFNTNVKTAITVAHARGVALLCAAQRGVPDFEYTPLQVKQAITGYGRADKAQMQNMVKIMLNLPAIPKPDDTADALAIAICHAHSANLGRLGYI</sequence>
<keyword evidence="8 13" id="KW-0460">Magnesium</keyword>
<evidence type="ECO:0000313" key="15">
    <source>
        <dbReference type="EMBL" id="HIV03192.1"/>
    </source>
</evidence>
<dbReference type="InterPro" id="IPR012337">
    <property type="entry name" value="RNaseH-like_sf"/>
</dbReference>
<dbReference type="NCBIfam" id="TIGR00228">
    <property type="entry name" value="ruvC"/>
    <property type="match status" value="1"/>
</dbReference>
<keyword evidence="10 13" id="KW-0233">DNA recombination</keyword>
<evidence type="ECO:0000256" key="2">
    <source>
        <dbReference type="ARBA" id="ARBA00022490"/>
    </source>
</evidence>
<keyword evidence="5 13" id="KW-0255">Endonuclease</keyword>
<dbReference type="SUPFAM" id="SSF53098">
    <property type="entry name" value="Ribonuclease H-like"/>
    <property type="match status" value="1"/>
</dbReference>
<evidence type="ECO:0000256" key="14">
    <source>
        <dbReference type="NCBIfam" id="TIGR00228"/>
    </source>
</evidence>
<dbReference type="PANTHER" id="PTHR30194">
    <property type="entry name" value="CROSSOVER JUNCTION ENDODEOXYRIBONUCLEASE RUVC"/>
    <property type="match status" value="1"/>
</dbReference>
<comment type="catalytic activity">
    <reaction evidence="12 13">
        <text>Endonucleolytic cleavage at a junction such as a reciprocal single-stranded crossover between two homologous DNA duplexes (Holliday junction).</text>
        <dbReference type="EC" id="3.1.21.10"/>
    </reaction>
</comment>
<dbReference type="GO" id="GO:0048476">
    <property type="term" value="C:Holliday junction resolvase complex"/>
    <property type="evidence" value="ECO:0007669"/>
    <property type="project" value="UniProtKB-UniRule"/>
</dbReference>
<keyword evidence="7 13" id="KW-0378">Hydrolase</keyword>
<feature type="binding site" evidence="13">
    <location>
        <position position="67"/>
    </location>
    <ligand>
        <name>Mg(2+)</name>
        <dbReference type="ChEBI" id="CHEBI:18420"/>
        <label>2</label>
    </ligand>
</feature>
<proteinExistence type="inferred from homology"/>
<dbReference type="CDD" id="cd16962">
    <property type="entry name" value="RuvC"/>
    <property type="match status" value="1"/>
</dbReference>
<dbReference type="GO" id="GO:0006281">
    <property type="term" value="P:DNA repair"/>
    <property type="evidence" value="ECO:0007669"/>
    <property type="project" value="UniProtKB-UniRule"/>
</dbReference>
<evidence type="ECO:0000256" key="6">
    <source>
        <dbReference type="ARBA" id="ARBA00022763"/>
    </source>
</evidence>
<evidence type="ECO:0000256" key="8">
    <source>
        <dbReference type="ARBA" id="ARBA00022842"/>
    </source>
</evidence>
<gene>
    <name evidence="13 15" type="primary">ruvC</name>
    <name evidence="15" type="ORF">IAC74_06415</name>
</gene>
<evidence type="ECO:0000256" key="10">
    <source>
        <dbReference type="ARBA" id="ARBA00023172"/>
    </source>
</evidence>
<keyword evidence="4 13" id="KW-0479">Metal-binding</keyword>
<keyword evidence="9 13" id="KW-0238">DNA-binding</keyword>
<evidence type="ECO:0000256" key="11">
    <source>
        <dbReference type="ARBA" id="ARBA00023204"/>
    </source>
</evidence>
<accession>A0A9D1T0M0</accession>
<evidence type="ECO:0000256" key="12">
    <source>
        <dbReference type="ARBA" id="ARBA00029354"/>
    </source>
</evidence>
<dbReference type="HAMAP" id="MF_00034">
    <property type="entry name" value="RuvC"/>
    <property type="match status" value="1"/>
</dbReference>
<dbReference type="EMBL" id="DVOF01000188">
    <property type="protein sequence ID" value="HIV03192.1"/>
    <property type="molecule type" value="Genomic_DNA"/>
</dbReference>
<dbReference type="FunFam" id="3.30.420.10:FF:000002">
    <property type="entry name" value="Crossover junction endodeoxyribonuclease RuvC"/>
    <property type="match status" value="1"/>
</dbReference>
<protein>
    <recommendedName>
        <fullName evidence="13 14">Crossover junction endodeoxyribonuclease RuvC</fullName>
        <ecNumber evidence="13 14">3.1.21.10</ecNumber>
    </recommendedName>
    <alternativeName>
        <fullName evidence="13">Holliday junction nuclease RuvC</fullName>
    </alternativeName>
    <alternativeName>
        <fullName evidence="13">Holliday junction resolvase RuvC</fullName>
    </alternativeName>
</protein>
<keyword evidence="11 13" id="KW-0234">DNA repair</keyword>
<dbReference type="PROSITE" id="PS01321">
    <property type="entry name" value="RUVC"/>
    <property type="match status" value="1"/>
</dbReference>
<dbReference type="PANTHER" id="PTHR30194:SF3">
    <property type="entry name" value="CROSSOVER JUNCTION ENDODEOXYRIBONUCLEASE RUVC"/>
    <property type="match status" value="1"/>
</dbReference>
<reference evidence="15" key="1">
    <citation type="submission" date="2020-10" db="EMBL/GenBank/DDBJ databases">
        <authorList>
            <person name="Gilroy R."/>
        </authorList>
    </citation>
    <scope>NUCLEOTIDE SEQUENCE</scope>
    <source>
        <strain evidence="15">4920</strain>
    </source>
</reference>
<dbReference type="EC" id="3.1.21.10" evidence="13 14"/>
<dbReference type="Gene3D" id="3.30.420.10">
    <property type="entry name" value="Ribonuclease H-like superfamily/Ribonuclease H"/>
    <property type="match status" value="1"/>
</dbReference>
<keyword evidence="6 13" id="KW-0227">DNA damage</keyword>
<dbReference type="InterPro" id="IPR020563">
    <property type="entry name" value="X-over_junc_endoDNase_Mg_BS"/>
</dbReference>
<reference evidence="15" key="2">
    <citation type="journal article" date="2021" name="PeerJ">
        <title>Extensive microbial diversity within the chicken gut microbiome revealed by metagenomics and culture.</title>
        <authorList>
            <person name="Gilroy R."/>
            <person name="Ravi A."/>
            <person name="Getino M."/>
            <person name="Pursley I."/>
            <person name="Horton D.L."/>
            <person name="Alikhan N.F."/>
            <person name="Baker D."/>
            <person name="Gharbi K."/>
            <person name="Hall N."/>
            <person name="Watson M."/>
            <person name="Adriaenssens E.M."/>
            <person name="Foster-Nyarko E."/>
            <person name="Jarju S."/>
            <person name="Secka A."/>
            <person name="Antonio M."/>
            <person name="Oren A."/>
            <person name="Chaudhuri R.R."/>
            <person name="La Ragione R."/>
            <person name="Hildebrand F."/>
            <person name="Pallen M.J."/>
        </authorList>
    </citation>
    <scope>NUCLEOTIDE SEQUENCE</scope>
    <source>
        <strain evidence="15">4920</strain>
    </source>
</reference>
<comment type="function">
    <text evidence="13">The RuvA-RuvB-RuvC complex processes Holliday junction (HJ) DNA during genetic recombination and DNA repair. Endonuclease that resolves HJ intermediates. Cleaves cruciform DNA by making single-stranded nicks across the HJ at symmetrical positions within the homologous arms, yielding a 5'-phosphate and a 3'-hydroxyl group; requires a central core of homology in the junction. The consensus cleavage sequence is 5'-(A/T)TT(C/G)-3'. Cleavage occurs on the 3'-side of the TT dinucleotide at the point of strand exchange. HJ branch migration catalyzed by RuvA-RuvB allows RuvC to scan DNA until it finds its consensus sequence, where it cleaves and resolves the cruciform DNA.</text>
</comment>
<dbReference type="PRINTS" id="PR00696">
    <property type="entry name" value="RSOLVASERUVC"/>
</dbReference>
<evidence type="ECO:0000256" key="13">
    <source>
        <dbReference type="HAMAP-Rule" id="MF_00034"/>
    </source>
</evidence>
<keyword evidence="3 13" id="KW-0540">Nuclease</keyword>
<evidence type="ECO:0000313" key="16">
    <source>
        <dbReference type="Proteomes" id="UP000886743"/>
    </source>
</evidence>
<comment type="cofactor">
    <cofactor evidence="13">
        <name>Mg(2+)</name>
        <dbReference type="ChEBI" id="CHEBI:18420"/>
    </cofactor>
    <text evidence="13">Binds 2 Mg(2+) ion per subunit.</text>
</comment>
<comment type="caution">
    <text evidence="15">The sequence shown here is derived from an EMBL/GenBank/DDBJ whole genome shotgun (WGS) entry which is preliminary data.</text>
</comment>
<evidence type="ECO:0000256" key="3">
    <source>
        <dbReference type="ARBA" id="ARBA00022722"/>
    </source>
</evidence>
<dbReference type="NCBIfam" id="NF000711">
    <property type="entry name" value="PRK00039.2-1"/>
    <property type="match status" value="1"/>
</dbReference>
<evidence type="ECO:0000256" key="4">
    <source>
        <dbReference type="ARBA" id="ARBA00022723"/>
    </source>
</evidence>
<dbReference type="GO" id="GO:0005737">
    <property type="term" value="C:cytoplasm"/>
    <property type="evidence" value="ECO:0007669"/>
    <property type="project" value="UniProtKB-SubCell"/>
</dbReference>
<dbReference type="AlphaFoldDB" id="A0A9D1T0M0"/>
<feature type="active site" evidence="13">
    <location>
        <position position="7"/>
    </location>
</feature>
<feature type="binding site" evidence="13">
    <location>
        <position position="140"/>
    </location>
    <ligand>
        <name>Mg(2+)</name>
        <dbReference type="ChEBI" id="CHEBI:18420"/>
        <label>1</label>
    </ligand>
</feature>
<keyword evidence="2 13" id="KW-0963">Cytoplasm</keyword>
<feature type="active site" evidence="13">
    <location>
        <position position="140"/>
    </location>
</feature>
<dbReference type="Pfam" id="PF02075">
    <property type="entry name" value="RuvC"/>
    <property type="match status" value="1"/>
</dbReference>
<evidence type="ECO:0000256" key="1">
    <source>
        <dbReference type="ARBA" id="ARBA00009518"/>
    </source>
</evidence>
<evidence type="ECO:0000256" key="7">
    <source>
        <dbReference type="ARBA" id="ARBA00022801"/>
    </source>
</evidence>
<feature type="active site" evidence="13">
    <location>
        <position position="67"/>
    </location>
</feature>
<evidence type="ECO:0000256" key="9">
    <source>
        <dbReference type="ARBA" id="ARBA00023125"/>
    </source>
</evidence>
<feature type="binding site" evidence="13">
    <location>
        <position position="7"/>
    </location>
    <ligand>
        <name>Mg(2+)</name>
        <dbReference type="ChEBI" id="CHEBI:18420"/>
        <label>1</label>
    </ligand>
</feature>
<organism evidence="15 16">
    <name type="scientific">Candidatus Aphodoplasma excrementigallinarum</name>
    <dbReference type="NCBI Taxonomy" id="2840673"/>
    <lineage>
        <taxon>Bacteria</taxon>
        <taxon>Bacillati</taxon>
        <taxon>Bacillota</taxon>
        <taxon>Clostridia</taxon>
        <taxon>Eubacteriales</taxon>
        <taxon>Candidatus Aphodoplasma</taxon>
    </lineage>
</organism>
<dbReference type="GO" id="GO:0006310">
    <property type="term" value="P:DNA recombination"/>
    <property type="evidence" value="ECO:0007669"/>
    <property type="project" value="UniProtKB-UniRule"/>
</dbReference>